<dbReference type="HOGENOM" id="CLU_047288_0_0_1"/>
<dbReference type="OrthoDB" id="3261690at2759"/>
<dbReference type="EMBL" id="KL197767">
    <property type="protein sequence ID" value="KDQ50055.1"/>
    <property type="molecule type" value="Genomic_DNA"/>
</dbReference>
<dbReference type="Proteomes" id="UP000027265">
    <property type="component" value="Unassembled WGS sequence"/>
</dbReference>
<keyword evidence="2" id="KW-1185">Reference proteome</keyword>
<dbReference type="AlphaFoldDB" id="A0A067P8B8"/>
<sequence length="404" mass="46088">MPIFSQSSSDTVNDQGADLSVSLHLIPHLALGKVGRACVRLFFPRLYGSEPKPITQDHRRQLYNLCIREAVRVVVPDSLARWPVSYDAAFKLYQDRQGLLHMGALDISVMDMARFNTEFRDRLEEIPDFRDSFYLHEVRGTKGSHGHDGTELLDRNISLDDLCQFLYTDLIDPSEWWIDVGYEISYPDHVLQWLEVAHTQMVKVCLPKSVPGAAERLVNGKRFKVDRTSLLGDFAGFRVQPKTAGRNDSIVYLHAYTTDKCATYQLHSGAFRRHFPSDLLPMNMKGLLRDVQQISSVFGDCSQNETQVPGCTRLEVRATLSTSREHLTELPDGFLEEAVVALPAEQWWAYRFYRVAALHYVFRELQVASSQSRMWKQSLGLGAIAVWMLNGMIFRQGEDNIEIV</sequence>
<name>A0A067P8B8_9AGAM</name>
<proteinExistence type="predicted"/>
<reference evidence="2" key="1">
    <citation type="journal article" date="2014" name="Proc. Natl. Acad. Sci. U.S.A.">
        <title>Extensive sampling of basidiomycete genomes demonstrates inadequacy of the white-rot/brown-rot paradigm for wood decay fungi.</title>
        <authorList>
            <person name="Riley R."/>
            <person name="Salamov A.A."/>
            <person name="Brown D.W."/>
            <person name="Nagy L.G."/>
            <person name="Floudas D."/>
            <person name="Held B.W."/>
            <person name="Levasseur A."/>
            <person name="Lombard V."/>
            <person name="Morin E."/>
            <person name="Otillar R."/>
            <person name="Lindquist E.A."/>
            <person name="Sun H."/>
            <person name="LaButti K.M."/>
            <person name="Schmutz J."/>
            <person name="Jabbour D."/>
            <person name="Luo H."/>
            <person name="Baker S.E."/>
            <person name="Pisabarro A.G."/>
            <person name="Walton J.D."/>
            <person name="Blanchette R.A."/>
            <person name="Henrissat B."/>
            <person name="Martin F."/>
            <person name="Cullen D."/>
            <person name="Hibbett D.S."/>
            <person name="Grigoriev I.V."/>
        </authorList>
    </citation>
    <scope>NUCLEOTIDE SEQUENCE [LARGE SCALE GENOMIC DNA]</scope>
    <source>
        <strain evidence="2">MUCL 33604</strain>
    </source>
</reference>
<organism evidence="1 2">
    <name type="scientific">Jaapia argillacea MUCL 33604</name>
    <dbReference type="NCBI Taxonomy" id="933084"/>
    <lineage>
        <taxon>Eukaryota</taxon>
        <taxon>Fungi</taxon>
        <taxon>Dikarya</taxon>
        <taxon>Basidiomycota</taxon>
        <taxon>Agaricomycotina</taxon>
        <taxon>Agaricomycetes</taxon>
        <taxon>Agaricomycetidae</taxon>
        <taxon>Jaapiales</taxon>
        <taxon>Jaapiaceae</taxon>
        <taxon>Jaapia</taxon>
    </lineage>
</organism>
<accession>A0A067P8B8</accession>
<evidence type="ECO:0000313" key="2">
    <source>
        <dbReference type="Proteomes" id="UP000027265"/>
    </source>
</evidence>
<gene>
    <name evidence="1" type="ORF">JAAARDRAFT_142542</name>
</gene>
<dbReference type="InParanoid" id="A0A067P8B8"/>
<protein>
    <submittedName>
        <fullName evidence="1">Uncharacterized protein</fullName>
    </submittedName>
</protein>
<feature type="non-terminal residue" evidence="1">
    <location>
        <position position="404"/>
    </location>
</feature>
<evidence type="ECO:0000313" key="1">
    <source>
        <dbReference type="EMBL" id="KDQ50055.1"/>
    </source>
</evidence>